<dbReference type="PROSITE" id="PS00662">
    <property type="entry name" value="T2SP_E"/>
    <property type="match status" value="1"/>
</dbReference>
<feature type="non-terminal residue" evidence="5">
    <location>
        <position position="334"/>
    </location>
</feature>
<dbReference type="PANTHER" id="PTHR30258">
    <property type="entry name" value="TYPE II SECRETION SYSTEM PROTEIN GSPE-RELATED"/>
    <property type="match status" value="1"/>
</dbReference>
<evidence type="ECO:0000313" key="5">
    <source>
        <dbReference type="EMBL" id="PQA32184.1"/>
    </source>
</evidence>
<evidence type="ECO:0000256" key="2">
    <source>
        <dbReference type="ARBA" id="ARBA00022741"/>
    </source>
</evidence>
<feature type="domain" description="Bacterial type II secretion system protein E" evidence="4">
    <location>
        <begin position="205"/>
        <end position="219"/>
    </location>
</feature>
<evidence type="ECO:0000256" key="3">
    <source>
        <dbReference type="ARBA" id="ARBA00022840"/>
    </source>
</evidence>
<name>A0A2P6AQP8_9GAMM</name>
<dbReference type="SMART" id="SM00382">
    <property type="entry name" value="AAA"/>
    <property type="match status" value="1"/>
</dbReference>
<dbReference type="InterPro" id="IPR027417">
    <property type="entry name" value="P-loop_NTPase"/>
</dbReference>
<dbReference type="EMBL" id="PTQZ01000272">
    <property type="protein sequence ID" value="PQA32184.1"/>
    <property type="molecule type" value="Genomic_DNA"/>
</dbReference>
<dbReference type="GO" id="GO:0005886">
    <property type="term" value="C:plasma membrane"/>
    <property type="evidence" value="ECO:0007669"/>
    <property type="project" value="TreeGrafter"/>
</dbReference>
<evidence type="ECO:0000256" key="1">
    <source>
        <dbReference type="ARBA" id="ARBA00006611"/>
    </source>
</evidence>
<dbReference type="GO" id="GO:0005524">
    <property type="term" value="F:ATP binding"/>
    <property type="evidence" value="ECO:0007669"/>
    <property type="project" value="UniProtKB-KW"/>
</dbReference>
<dbReference type="Pfam" id="PF00437">
    <property type="entry name" value="T2SSE"/>
    <property type="match status" value="1"/>
</dbReference>
<keyword evidence="3" id="KW-0067">ATP-binding</keyword>
<comment type="similarity">
    <text evidence="1">Belongs to the GSP E family.</text>
</comment>
<accession>A0A2P6AQP8</accession>
<gene>
    <name evidence="5" type="ORF">C5O18_08955</name>
</gene>
<dbReference type="SUPFAM" id="SSF52540">
    <property type="entry name" value="P-loop containing nucleoside triphosphate hydrolases"/>
    <property type="match status" value="1"/>
</dbReference>
<dbReference type="InterPro" id="IPR003593">
    <property type="entry name" value="AAA+_ATPase"/>
</dbReference>
<dbReference type="Proteomes" id="UP000243900">
    <property type="component" value="Unassembled WGS sequence"/>
</dbReference>
<evidence type="ECO:0000313" key="6">
    <source>
        <dbReference type="Proteomes" id="UP000243900"/>
    </source>
</evidence>
<dbReference type="InterPro" id="IPR001482">
    <property type="entry name" value="T2SS/T4SS_dom"/>
</dbReference>
<dbReference type="GO" id="GO:0016887">
    <property type="term" value="F:ATP hydrolysis activity"/>
    <property type="evidence" value="ECO:0007669"/>
    <property type="project" value="TreeGrafter"/>
</dbReference>
<protein>
    <recommendedName>
        <fullName evidence="4">Bacterial type II secretion system protein E domain-containing protein</fullName>
    </recommendedName>
</protein>
<keyword evidence="6" id="KW-1185">Reference proteome</keyword>
<organism evidence="5 6">
    <name type="scientific">Amnimonas aquatica</name>
    <dbReference type="NCBI Taxonomy" id="2094561"/>
    <lineage>
        <taxon>Bacteria</taxon>
        <taxon>Pseudomonadati</taxon>
        <taxon>Pseudomonadota</taxon>
        <taxon>Gammaproteobacteria</taxon>
        <taxon>Moraxellales</taxon>
        <taxon>Moraxellaceae</taxon>
        <taxon>Amnimonas</taxon>
    </lineage>
</organism>
<dbReference type="CDD" id="cd01129">
    <property type="entry name" value="PulE-GspE-like"/>
    <property type="match status" value="1"/>
</dbReference>
<evidence type="ECO:0000259" key="4">
    <source>
        <dbReference type="PROSITE" id="PS00662"/>
    </source>
</evidence>
<keyword evidence="2" id="KW-0547">Nucleotide-binding</keyword>
<proteinExistence type="inferred from homology"/>
<dbReference type="Gene3D" id="3.30.450.90">
    <property type="match status" value="1"/>
</dbReference>
<comment type="caution">
    <text evidence="5">The sequence shown here is derived from an EMBL/GenBank/DDBJ whole genome shotgun (WGS) entry which is preliminary data.</text>
</comment>
<reference evidence="6" key="1">
    <citation type="submission" date="2018-02" db="EMBL/GenBank/DDBJ databases">
        <title>Genome sequencing of Solimonas sp. HR-BB.</title>
        <authorList>
            <person name="Lee Y."/>
            <person name="Jeon C.O."/>
        </authorList>
    </citation>
    <scope>NUCLEOTIDE SEQUENCE [LARGE SCALE GENOMIC DNA]</scope>
    <source>
        <strain evidence="6">HR-E</strain>
    </source>
</reference>
<sequence length="334" mass="36384">MTPAHDHEVADWVDRLLAQARALGASDLHVDPQADGALLRLRIHGMLSDWQHVPPAWQPRLVARIKVMAHMDMAERRLPQDGRLHDTRLGDIRVASLPVLHGEKLCLRLSPPTPASGLEALQLPAQARRLLEHAIAGPDGLVLITGPTGSGKTTTLYACLQALNGRDRHIATVEDPVERIIDGISQSATQPRIGLDFASMLRALLRQDPDILMVGEIRDRETADMAMQAAETGHLVLSTLHTGSALEALTRLRHLGLADYLIAANLRLVLAQRLLRRLCRHCRGGGNGCPACIDGHDGRIGIYEALPVSAGLGSAWMAGADEHQLRHLLRDTGW</sequence>
<dbReference type="Gene3D" id="3.40.50.300">
    <property type="entry name" value="P-loop containing nucleotide triphosphate hydrolases"/>
    <property type="match status" value="1"/>
</dbReference>
<dbReference type="AlphaFoldDB" id="A0A2P6AQP8"/>
<dbReference type="PANTHER" id="PTHR30258:SF2">
    <property type="entry name" value="COMG OPERON PROTEIN 1"/>
    <property type="match status" value="1"/>
</dbReference>